<comment type="caution">
    <text evidence="1">The sequence shown here is derived from an EMBL/GenBank/DDBJ whole genome shotgun (WGS) entry which is preliminary data.</text>
</comment>
<accession>A0ABU5SGH7</accession>
<dbReference type="RefSeq" id="WP_323257499.1">
    <property type="nucleotide sequence ID" value="NZ_JAYGIM010000005.1"/>
</dbReference>
<sequence length="68" mass="7709">MTTENKTEKKYPTHTAYFLKYQDGQETPEWIKTGAAWTHCDNEGLNLSLKICGQPVSLVIGKNKPKPE</sequence>
<evidence type="ECO:0000313" key="2">
    <source>
        <dbReference type="Proteomes" id="UP001302222"/>
    </source>
</evidence>
<keyword evidence="2" id="KW-1185">Reference proteome</keyword>
<name>A0ABU5SGH7_9BACT</name>
<organism evidence="1 2">
    <name type="scientific">Arcicella lustrica</name>
    <dbReference type="NCBI Taxonomy" id="2984196"/>
    <lineage>
        <taxon>Bacteria</taxon>
        <taxon>Pseudomonadati</taxon>
        <taxon>Bacteroidota</taxon>
        <taxon>Cytophagia</taxon>
        <taxon>Cytophagales</taxon>
        <taxon>Flectobacillaceae</taxon>
        <taxon>Arcicella</taxon>
    </lineage>
</organism>
<evidence type="ECO:0000313" key="1">
    <source>
        <dbReference type="EMBL" id="MEA5426387.1"/>
    </source>
</evidence>
<protein>
    <submittedName>
        <fullName evidence="1">Uncharacterized protein</fullName>
    </submittedName>
</protein>
<proteinExistence type="predicted"/>
<reference evidence="1 2" key="1">
    <citation type="submission" date="2023-12" db="EMBL/GenBank/DDBJ databases">
        <title>Novel species of the genus Arcicella isolated from rivers.</title>
        <authorList>
            <person name="Lu H."/>
        </authorList>
    </citation>
    <scope>NUCLEOTIDE SEQUENCE [LARGE SCALE GENOMIC DNA]</scope>
    <source>
        <strain evidence="1 2">DC25W</strain>
    </source>
</reference>
<gene>
    <name evidence="1" type="ORF">VB798_07365</name>
</gene>
<dbReference type="EMBL" id="JAYGIM010000005">
    <property type="protein sequence ID" value="MEA5426387.1"/>
    <property type="molecule type" value="Genomic_DNA"/>
</dbReference>
<dbReference type="Proteomes" id="UP001302222">
    <property type="component" value="Unassembled WGS sequence"/>
</dbReference>